<protein>
    <submittedName>
        <fullName evidence="1">Uncharacterized protein</fullName>
    </submittedName>
</protein>
<evidence type="ECO:0000313" key="2">
    <source>
        <dbReference type="Proteomes" id="UP000622552"/>
    </source>
</evidence>
<evidence type="ECO:0000313" key="1">
    <source>
        <dbReference type="EMBL" id="MBG6135697.1"/>
    </source>
</evidence>
<dbReference type="EMBL" id="JADOUF010000001">
    <property type="protein sequence ID" value="MBG6135697.1"/>
    <property type="molecule type" value="Genomic_DNA"/>
</dbReference>
<dbReference type="AlphaFoldDB" id="A0A8J7GFN9"/>
<comment type="caution">
    <text evidence="1">The sequence shown here is derived from an EMBL/GenBank/DDBJ whole genome shotgun (WGS) entry which is preliminary data.</text>
</comment>
<accession>A0A8J7GFN9</accession>
<name>A0A8J7GFN9_9ACTN</name>
<dbReference type="Gene3D" id="3.40.630.30">
    <property type="match status" value="1"/>
</dbReference>
<keyword evidence="2" id="KW-1185">Reference proteome</keyword>
<gene>
    <name evidence="1" type="ORF">IW245_001891</name>
</gene>
<organism evidence="1 2">
    <name type="scientific">Longispora fulva</name>
    <dbReference type="NCBI Taxonomy" id="619741"/>
    <lineage>
        <taxon>Bacteria</taxon>
        <taxon>Bacillati</taxon>
        <taxon>Actinomycetota</taxon>
        <taxon>Actinomycetes</taxon>
        <taxon>Micromonosporales</taxon>
        <taxon>Micromonosporaceae</taxon>
        <taxon>Longispora</taxon>
    </lineage>
</organism>
<dbReference type="Proteomes" id="UP000622552">
    <property type="component" value="Unassembled WGS sequence"/>
</dbReference>
<reference evidence="1" key="1">
    <citation type="submission" date="2020-11" db="EMBL/GenBank/DDBJ databases">
        <title>Sequencing the genomes of 1000 actinobacteria strains.</title>
        <authorList>
            <person name="Klenk H.-P."/>
        </authorList>
    </citation>
    <scope>NUCLEOTIDE SEQUENCE</scope>
    <source>
        <strain evidence="1">DSM 45356</strain>
    </source>
</reference>
<proteinExistence type="predicted"/>
<sequence>MRCGDPFADLLGVQPTATGRHAARGRTAVGLGVDTSNPTGAYHLYRSVGMAAAYVANIYQLTRRL</sequence>